<dbReference type="Gene3D" id="3.40.50.300">
    <property type="entry name" value="P-loop containing nucleotide triphosphate hydrolases"/>
    <property type="match status" value="1"/>
</dbReference>
<evidence type="ECO:0000313" key="3">
    <source>
        <dbReference type="Proteomes" id="UP000697710"/>
    </source>
</evidence>
<feature type="non-terminal residue" evidence="2">
    <location>
        <position position="1"/>
    </location>
</feature>
<dbReference type="AlphaFoldDB" id="A0A956M5G9"/>
<organism evidence="2 3">
    <name type="scientific">Eiseniibacteriota bacterium</name>
    <dbReference type="NCBI Taxonomy" id="2212470"/>
    <lineage>
        <taxon>Bacteria</taxon>
        <taxon>Candidatus Eiseniibacteriota</taxon>
    </lineage>
</organism>
<dbReference type="GO" id="GO:0006260">
    <property type="term" value="P:DNA replication"/>
    <property type="evidence" value="ECO:0007669"/>
    <property type="project" value="TreeGrafter"/>
</dbReference>
<dbReference type="PANTHER" id="PTHR30050">
    <property type="entry name" value="CHROMOSOMAL REPLICATION INITIATOR PROTEIN DNAA"/>
    <property type="match status" value="1"/>
</dbReference>
<proteinExistence type="predicted"/>
<dbReference type="Pfam" id="PF01695">
    <property type="entry name" value="IstB_IS21"/>
    <property type="match status" value="1"/>
</dbReference>
<feature type="domain" description="IstB-like ATP-binding" evidence="1">
    <location>
        <begin position="102"/>
        <end position="205"/>
    </location>
</feature>
<comment type="caution">
    <text evidence="2">The sequence shown here is derived from an EMBL/GenBank/DDBJ whole genome shotgun (WGS) entry which is preliminary data.</text>
</comment>
<keyword evidence="2" id="KW-0067">ATP-binding</keyword>
<dbReference type="Proteomes" id="UP000697710">
    <property type="component" value="Unassembled WGS sequence"/>
</dbReference>
<reference evidence="2" key="1">
    <citation type="submission" date="2020-04" db="EMBL/GenBank/DDBJ databases">
        <authorList>
            <person name="Zhang T."/>
        </authorList>
    </citation>
    <scope>NUCLEOTIDE SEQUENCE</scope>
    <source>
        <strain evidence="2">HKST-UBA01</strain>
    </source>
</reference>
<reference evidence="2" key="2">
    <citation type="journal article" date="2021" name="Microbiome">
        <title>Successional dynamics and alternative stable states in a saline activated sludge microbial community over 9 years.</title>
        <authorList>
            <person name="Wang Y."/>
            <person name="Ye J."/>
            <person name="Ju F."/>
            <person name="Liu L."/>
            <person name="Boyd J.A."/>
            <person name="Deng Y."/>
            <person name="Parks D.H."/>
            <person name="Jiang X."/>
            <person name="Yin X."/>
            <person name="Woodcroft B.J."/>
            <person name="Tyson G.W."/>
            <person name="Hugenholtz P."/>
            <person name="Polz M.F."/>
            <person name="Zhang T."/>
        </authorList>
    </citation>
    <scope>NUCLEOTIDE SEQUENCE</scope>
    <source>
        <strain evidence="2">HKST-UBA01</strain>
    </source>
</reference>
<dbReference type="EMBL" id="JAGQHR010001052">
    <property type="protein sequence ID" value="MCA9730221.1"/>
    <property type="molecule type" value="Genomic_DNA"/>
</dbReference>
<accession>A0A956M5G9</accession>
<protein>
    <submittedName>
        <fullName evidence="2">ATP-binding protein</fullName>
    </submittedName>
</protein>
<sequence>GDQWERKCGTCGLGKMPLDVAETTKRTLRSGVLSLVWDGKECGECDLRRRIMRVGVPESLTHARIENWDHPGTPEAVATLGKVAAYASAPVGFLILRSAVFGCGKSHLAAGVVADLIRRGRRARFLTHAEFLIGLRGSYSGSATNPTAITAASDFLVIDDVGVSTGGADDLPTLRAVLTERHAHKRPTVITTNIDAAAFTELLGEHLTSRLRESTFAWIEVPGEGRRAHKRAEYIGVR</sequence>
<name>A0A956M5G9_UNCEI</name>
<dbReference type="GO" id="GO:0005524">
    <property type="term" value="F:ATP binding"/>
    <property type="evidence" value="ECO:0007669"/>
    <property type="project" value="UniProtKB-KW"/>
</dbReference>
<evidence type="ECO:0000259" key="1">
    <source>
        <dbReference type="Pfam" id="PF01695"/>
    </source>
</evidence>
<dbReference type="SUPFAM" id="SSF52540">
    <property type="entry name" value="P-loop containing nucleoside triphosphate hydrolases"/>
    <property type="match status" value="1"/>
</dbReference>
<evidence type="ECO:0000313" key="2">
    <source>
        <dbReference type="EMBL" id="MCA9730221.1"/>
    </source>
</evidence>
<dbReference type="PANTHER" id="PTHR30050:SF4">
    <property type="entry name" value="ATP-BINDING PROTEIN RV3427C IN INSERTION SEQUENCE-RELATED"/>
    <property type="match status" value="1"/>
</dbReference>
<dbReference type="InterPro" id="IPR027417">
    <property type="entry name" value="P-loop_NTPase"/>
</dbReference>
<gene>
    <name evidence="2" type="ORF">KC729_21230</name>
</gene>
<dbReference type="InterPro" id="IPR002611">
    <property type="entry name" value="IstB_ATP-bd"/>
</dbReference>
<keyword evidence="2" id="KW-0547">Nucleotide-binding</keyword>